<keyword evidence="2" id="KW-1185">Reference proteome</keyword>
<name>E9HT69_DAPPU</name>
<proteinExistence type="predicted"/>
<gene>
    <name evidence="1" type="ORF">DAPPUDRAFT_117586</name>
</gene>
<evidence type="ECO:0000313" key="2">
    <source>
        <dbReference type="Proteomes" id="UP000000305"/>
    </source>
</evidence>
<dbReference type="HOGENOM" id="CLU_2123511_0_0_1"/>
<organism evidence="1 2">
    <name type="scientific">Daphnia pulex</name>
    <name type="common">Water flea</name>
    <dbReference type="NCBI Taxonomy" id="6669"/>
    <lineage>
        <taxon>Eukaryota</taxon>
        <taxon>Metazoa</taxon>
        <taxon>Ecdysozoa</taxon>
        <taxon>Arthropoda</taxon>
        <taxon>Crustacea</taxon>
        <taxon>Branchiopoda</taxon>
        <taxon>Diplostraca</taxon>
        <taxon>Cladocera</taxon>
        <taxon>Anomopoda</taxon>
        <taxon>Daphniidae</taxon>
        <taxon>Daphnia</taxon>
    </lineage>
</organism>
<protein>
    <submittedName>
        <fullName evidence="1">Uncharacterized protein</fullName>
    </submittedName>
</protein>
<dbReference type="EMBL" id="GL732765">
    <property type="protein sequence ID" value="EFX65064.1"/>
    <property type="molecule type" value="Genomic_DNA"/>
</dbReference>
<dbReference type="AlphaFoldDB" id="E9HT69"/>
<dbReference type="InParanoid" id="E9HT69"/>
<reference evidence="1 2" key="1">
    <citation type="journal article" date="2011" name="Science">
        <title>The ecoresponsive genome of Daphnia pulex.</title>
        <authorList>
            <person name="Colbourne J.K."/>
            <person name="Pfrender M.E."/>
            <person name="Gilbert D."/>
            <person name="Thomas W.K."/>
            <person name="Tucker A."/>
            <person name="Oakley T.H."/>
            <person name="Tokishita S."/>
            <person name="Aerts A."/>
            <person name="Arnold G.J."/>
            <person name="Basu M.K."/>
            <person name="Bauer D.J."/>
            <person name="Caceres C.E."/>
            <person name="Carmel L."/>
            <person name="Casola C."/>
            <person name="Choi J.H."/>
            <person name="Detter J.C."/>
            <person name="Dong Q."/>
            <person name="Dusheyko S."/>
            <person name="Eads B.D."/>
            <person name="Frohlich T."/>
            <person name="Geiler-Samerotte K.A."/>
            <person name="Gerlach D."/>
            <person name="Hatcher P."/>
            <person name="Jogdeo S."/>
            <person name="Krijgsveld J."/>
            <person name="Kriventseva E.V."/>
            <person name="Kultz D."/>
            <person name="Laforsch C."/>
            <person name="Lindquist E."/>
            <person name="Lopez J."/>
            <person name="Manak J.R."/>
            <person name="Muller J."/>
            <person name="Pangilinan J."/>
            <person name="Patwardhan R.P."/>
            <person name="Pitluck S."/>
            <person name="Pritham E.J."/>
            <person name="Rechtsteiner A."/>
            <person name="Rho M."/>
            <person name="Rogozin I.B."/>
            <person name="Sakarya O."/>
            <person name="Salamov A."/>
            <person name="Schaack S."/>
            <person name="Shapiro H."/>
            <person name="Shiga Y."/>
            <person name="Skalitzky C."/>
            <person name="Smith Z."/>
            <person name="Souvorov A."/>
            <person name="Sung W."/>
            <person name="Tang Z."/>
            <person name="Tsuchiya D."/>
            <person name="Tu H."/>
            <person name="Vos H."/>
            <person name="Wang M."/>
            <person name="Wolf Y.I."/>
            <person name="Yamagata H."/>
            <person name="Yamada T."/>
            <person name="Ye Y."/>
            <person name="Shaw J.R."/>
            <person name="Andrews J."/>
            <person name="Crease T.J."/>
            <person name="Tang H."/>
            <person name="Lucas S.M."/>
            <person name="Robertson H.M."/>
            <person name="Bork P."/>
            <person name="Koonin E.V."/>
            <person name="Zdobnov E.M."/>
            <person name="Grigoriev I.V."/>
            <person name="Lynch M."/>
            <person name="Boore J.L."/>
        </authorList>
    </citation>
    <scope>NUCLEOTIDE SEQUENCE [LARGE SCALE GENOMIC DNA]</scope>
</reference>
<dbReference type="KEGG" id="dpx:DAPPUDRAFT_117586"/>
<evidence type="ECO:0000313" key="1">
    <source>
        <dbReference type="EMBL" id="EFX65064.1"/>
    </source>
</evidence>
<accession>E9HT69</accession>
<dbReference type="Proteomes" id="UP000000305">
    <property type="component" value="Unassembled WGS sequence"/>
</dbReference>
<sequence>MKESGVASFGPASSTDKCNSLFHDGGAFQNVNVVPTVLTKTKFCDRLAHAKYFFCHSTRWLISFYAASCIIPYRLEGRVRKFEDSRTPCALWDVGFCQSPPNSHPKLSQEAKVL</sequence>